<name>A0A166XFX8_9AGAM</name>
<accession>A0A166XFX8</accession>
<gene>
    <name evidence="2" type="ORF">FIBSPDRAFT_772570</name>
</gene>
<dbReference type="InterPro" id="IPR055754">
    <property type="entry name" value="DUF7330"/>
</dbReference>
<dbReference type="OrthoDB" id="3233661at2759"/>
<dbReference type="AlphaFoldDB" id="A0A166XFX8"/>
<reference evidence="2 3" key="1">
    <citation type="journal article" date="2016" name="Mol. Biol. Evol.">
        <title>Comparative Genomics of Early-Diverging Mushroom-Forming Fungi Provides Insights into the Origins of Lignocellulose Decay Capabilities.</title>
        <authorList>
            <person name="Nagy L.G."/>
            <person name="Riley R."/>
            <person name="Tritt A."/>
            <person name="Adam C."/>
            <person name="Daum C."/>
            <person name="Floudas D."/>
            <person name="Sun H."/>
            <person name="Yadav J.S."/>
            <person name="Pangilinan J."/>
            <person name="Larsson K.H."/>
            <person name="Matsuura K."/>
            <person name="Barry K."/>
            <person name="Labutti K."/>
            <person name="Kuo R."/>
            <person name="Ohm R.A."/>
            <person name="Bhattacharya S.S."/>
            <person name="Shirouzu T."/>
            <person name="Yoshinaga Y."/>
            <person name="Martin F.M."/>
            <person name="Grigoriev I.V."/>
            <person name="Hibbett D.S."/>
        </authorList>
    </citation>
    <scope>NUCLEOTIDE SEQUENCE [LARGE SCALE GENOMIC DNA]</scope>
    <source>
        <strain evidence="2 3">CBS 109695</strain>
    </source>
</reference>
<organism evidence="2 3">
    <name type="scientific">Athelia psychrophila</name>
    <dbReference type="NCBI Taxonomy" id="1759441"/>
    <lineage>
        <taxon>Eukaryota</taxon>
        <taxon>Fungi</taxon>
        <taxon>Dikarya</taxon>
        <taxon>Basidiomycota</taxon>
        <taxon>Agaricomycotina</taxon>
        <taxon>Agaricomycetes</taxon>
        <taxon>Agaricomycetidae</taxon>
        <taxon>Atheliales</taxon>
        <taxon>Atheliaceae</taxon>
        <taxon>Athelia</taxon>
    </lineage>
</organism>
<keyword evidence="3" id="KW-1185">Reference proteome</keyword>
<dbReference type="STRING" id="436010.A0A166XFX8"/>
<evidence type="ECO:0000313" key="3">
    <source>
        <dbReference type="Proteomes" id="UP000076532"/>
    </source>
</evidence>
<protein>
    <recommendedName>
        <fullName evidence="1">DUF7330 domain-containing protein</fullName>
    </recommendedName>
</protein>
<dbReference type="Proteomes" id="UP000076532">
    <property type="component" value="Unassembled WGS sequence"/>
</dbReference>
<evidence type="ECO:0000313" key="2">
    <source>
        <dbReference type="EMBL" id="KZP34743.1"/>
    </source>
</evidence>
<dbReference type="Pfam" id="PF24016">
    <property type="entry name" value="DUF7330"/>
    <property type="match status" value="1"/>
</dbReference>
<sequence>MPVCNSWIYDDHRDNYVTTHWSVTPYGQFSIRSNVSTEGPQRIWGHLDISMNSNKASQEAYLAISMHASDSNIMAATNVCFAQTDDACDLALYVPSNLGTSDALHFNITLLFPHVAAPSSVNKLATLLPTFTQNFGDMSENWTFNTASIQGDSSPFTADYLQANNLIVQTSSAEISGKFYVNESVTLDTIDAPINAVVTLVNDWTTNQPTYLSIDTGQGEINAQINLIGPRPKQAHTVFQTSFRTFNAPLSVSVTHDDNTPPSQFHLTATNNIGKSYVSLDNKYQGTFDLQTKLAGADFDAVNPQDAIADPSGNRGKRNYEFDLSSAARKFGWVGWGRRVDCPRQGHVAIASTHSPVILHLAGAGATDDDDDDDL</sequence>
<proteinExistence type="predicted"/>
<dbReference type="EMBL" id="KV417480">
    <property type="protein sequence ID" value="KZP34743.1"/>
    <property type="molecule type" value="Genomic_DNA"/>
</dbReference>
<feature type="domain" description="DUF7330" evidence="1">
    <location>
        <begin position="164"/>
        <end position="295"/>
    </location>
</feature>
<evidence type="ECO:0000259" key="1">
    <source>
        <dbReference type="Pfam" id="PF24016"/>
    </source>
</evidence>